<organism evidence="2 3">
    <name type="scientific">Pristionchus mayeri</name>
    <dbReference type="NCBI Taxonomy" id="1317129"/>
    <lineage>
        <taxon>Eukaryota</taxon>
        <taxon>Metazoa</taxon>
        <taxon>Ecdysozoa</taxon>
        <taxon>Nematoda</taxon>
        <taxon>Chromadorea</taxon>
        <taxon>Rhabditida</taxon>
        <taxon>Rhabditina</taxon>
        <taxon>Diplogasteromorpha</taxon>
        <taxon>Diplogasteroidea</taxon>
        <taxon>Neodiplogasteridae</taxon>
        <taxon>Pristionchus</taxon>
    </lineage>
</organism>
<dbReference type="AlphaFoldDB" id="A0AAN5CBG3"/>
<gene>
    <name evidence="2" type="ORF">PMAYCL1PPCAC_06199</name>
</gene>
<dbReference type="SUPFAM" id="SSF49354">
    <property type="entry name" value="PapD-like"/>
    <property type="match status" value="1"/>
</dbReference>
<keyword evidence="3" id="KW-1185">Reference proteome</keyword>
<sequence>TKRKHLFLVYFSMVETDSLPKEYQSESNCPPQTYDGTHYMPAVFRTTLQLFPPPKEIVIRPEKVAIKCGPLGGKPGHSAFAINNNSERMVAYKVVRSAPNQLKVIGRAGIIRARSRKVVLCRYMNERELTGDFIGLLVFIQFVDTD</sequence>
<dbReference type="InterPro" id="IPR008962">
    <property type="entry name" value="PapD-like_sf"/>
</dbReference>
<dbReference type="EMBL" id="BTRK01000002">
    <property type="protein sequence ID" value="GMR36004.1"/>
    <property type="molecule type" value="Genomic_DNA"/>
</dbReference>
<feature type="non-terminal residue" evidence="2">
    <location>
        <position position="146"/>
    </location>
</feature>
<feature type="non-terminal residue" evidence="2">
    <location>
        <position position="1"/>
    </location>
</feature>
<proteinExistence type="predicted"/>
<dbReference type="Proteomes" id="UP001328107">
    <property type="component" value="Unassembled WGS sequence"/>
</dbReference>
<dbReference type="PROSITE" id="PS50202">
    <property type="entry name" value="MSP"/>
    <property type="match status" value="1"/>
</dbReference>
<evidence type="ECO:0000313" key="2">
    <source>
        <dbReference type="EMBL" id="GMR36004.1"/>
    </source>
</evidence>
<evidence type="ECO:0000259" key="1">
    <source>
        <dbReference type="PROSITE" id="PS50202"/>
    </source>
</evidence>
<protein>
    <recommendedName>
        <fullName evidence="1">MSP domain-containing protein</fullName>
    </recommendedName>
</protein>
<name>A0AAN5CBG3_9BILA</name>
<accession>A0AAN5CBG3</accession>
<comment type="caution">
    <text evidence="2">The sequence shown here is derived from an EMBL/GenBank/DDBJ whole genome shotgun (WGS) entry which is preliminary data.</text>
</comment>
<evidence type="ECO:0000313" key="3">
    <source>
        <dbReference type="Proteomes" id="UP001328107"/>
    </source>
</evidence>
<reference evidence="3" key="1">
    <citation type="submission" date="2022-10" db="EMBL/GenBank/DDBJ databases">
        <title>Genome assembly of Pristionchus species.</title>
        <authorList>
            <person name="Yoshida K."/>
            <person name="Sommer R.J."/>
        </authorList>
    </citation>
    <scope>NUCLEOTIDE SEQUENCE [LARGE SCALE GENOMIC DNA]</scope>
    <source>
        <strain evidence="3">RS5460</strain>
    </source>
</reference>
<dbReference type="InterPro" id="IPR000535">
    <property type="entry name" value="MSP_dom"/>
</dbReference>
<feature type="domain" description="MSP" evidence="1">
    <location>
        <begin position="56"/>
        <end position="146"/>
    </location>
</feature>